<proteinExistence type="predicted"/>
<keyword evidence="2" id="KW-1185">Reference proteome</keyword>
<dbReference type="PANTHER" id="PTHR21503">
    <property type="entry name" value="F-BOX-CONTAINING HYPOTHETICAL PROTEIN C.ELEGANS"/>
    <property type="match status" value="1"/>
</dbReference>
<dbReference type="PROSITE" id="PS50181">
    <property type="entry name" value="FBOX"/>
    <property type="match status" value="1"/>
</dbReference>
<evidence type="ECO:0000313" key="2">
    <source>
        <dbReference type="Proteomes" id="UP000095282"/>
    </source>
</evidence>
<dbReference type="eggNOG" id="ENOG502TK7U">
    <property type="taxonomic scope" value="Eukaryota"/>
</dbReference>
<dbReference type="Proteomes" id="UP000095282">
    <property type="component" value="Unplaced"/>
</dbReference>
<dbReference type="PANTHER" id="PTHR21503:SF8">
    <property type="entry name" value="F-BOX ASSOCIATED DOMAIN-CONTAINING PROTEIN-RELATED"/>
    <property type="match status" value="1"/>
</dbReference>
<dbReference type="InterPro" id="IPR001810">
    <property type="entry name" value="F-box_dom"/>
</dbReference>
<evidence type="ECO:0000259" key="1">
    <source>
        <dbReference type="PROSITE" id="PS50181"/>
    </source>
</evidence>
<dbReference type="WBParaSite" id="Csp11.Scaffold572.g4311.t1">
    <property type="protein sequence ID" value="Csp11.Scaffold572.g4311.t1"/>
    <property type="gene ID" value="Csp11.Scaffold572.g4311"/>
</dbReference>
<evidence type="ECO:0000313" key="3">
    <source>
        <dbReference type="WBParaSite" id="Csp11.Scaffold572.g4311.t1"/>
    </source>
</evidence>
<feature type="domain" description="F-box" evidence="1">
    <location>
        <begin position="7"/>
        <end position="43"/>
    </location>
</feature>
<dbReference type="Pfam" id="PF00646">
    <property type="entry name" value="F-box"/>
    <property type="match status" value="1"/>
</dbReference>
<reference evidence="3" key="1">
    <citation type="submission" date="2016-11" db="UniProtKB">
        <authorList>
            <consortium name="WormBaseParasite"/>
        </authorList>
    </citation>
    <scope>IDENTIFICATION</scope>
</reference>
<organism evidence="2 3">
    <name type="scientific">Caenorhabditis tropicalis</name>
    <dbReference type="NCBI Taxonomy" id="1561998"/>
    <lineage>
        <taxon>Eukaryota</taxon>
        <taxon>Metazoa</taxon>
        <taxon>Ecdysozoa</taxon>
        <taxon>Nematoda</taxon>
        <taxon>Chromadorea</taxon>
        <taxon>Rhabditida</taxon>
        <taxon>Rhabditina</taxon>
        <taxon>Rhabditomorpha</taxon>
        <taxon>Rhabditoidea</taxon>
        <taxon>Rhabditidae</taxon>
        <taxon>Peloderinae</taxon>
        <taxon>Caenorhabditis</taxon>
    </lineage>
</organism>
<sequence>MRESRTQFKLLNLPIIVIQKVLSSMTGDELFDFSLCSKRFTGINLEISKAGQLVSVEGRNGFDWVISKEIWTSGYSYMKINGKQMKMMMSSGIWREMSTNTPEIDIRILVDHLKEIFRIPTQHVFFKADGISNFMDYIPLFSQCQSMFMIARSVSKEALESFKAQITVADGFFINYNEINPKFFVEE</sequence>
<protein>
    <submittedName>
        <fullName evidence="3">F-box domain-containing protein</fullName>
    </submittedName>
</protein>
<name>A0A1I7TBH0_9PELO</name>
<dbReference type="AlphaFoldDB" id="A0A1I7TBH0"/>
<accession>A0A1I7TBH0</accession>